<feature type="domain" description="Peptidase C1A papain C-terminal" evidence="2">
    <location>
        <begin position="1"/>
        <end position="150"/>
    </location>
</feature>
<dbReference type="Pfam" id="PF00112">
    <property type="entry name" value="Peptidase_C1"/>
    <property type="match status" value="1"/>
</dbReference>
<dbReference type="CTD" id="183116"/>
<reference evidence="3 4" key="1">
    <citation type="journal article" date="1998" name="Science">
        <title>Genome sequence of the nematode C. elegans: a platform for investigating biology.</title>
        <authorList>
            <consortium name="The C. elegans sequencing consortium"/>
            <person name="Sulson J.E."/>
            <person name="Waterston R."/>
        </authorList>
    </citation>
    <scope>NUCLEOTIDE SEQUENCE [LARGE SCALE GENOMIC DNA]</scope>
    <source>
        <strain evidence="3 4">Bristol N2</strain>
    </source>
</reference>
<dbReference type="EMBL" id="BX284602">
    <property type="protein sequence ID" value="CCD66354.1"/>
    <property type="molecule type" value="Genomic_DNA"/>
</dbReference>
<dbReference type="Gene3D" id="3.90.70.10">
    <property type="entry name" value="Cysteine proteinases"/>
    <property type="match status" value="1"/>
</dbReference>
<dbReference type="GO" id="GO:0005764">
    <property type="term" value="C:lysosome"/>
    <property type="evidence" value="ECO:0000318"/>
    <property type="project" value="GO_Central"/>
</dbReference>
<dbReference type="RefSeq" id="NP_493866.1">
    <property type="nucleotide sequence ID" value="NM_061465.3"/>
</dbReference>
<name>P91110_CAEEL</name>
<dbReference type="InParanoid" id="P91110"/>
<evidence type="ECO:0000259" key="2">
    <source>
        <dbReference type="SMART" id="SM00645"/>
    </source>
</evidence>
<gene>
    <name evidence="3 5" type="ORF">C32B5.13</name>
    <name evidence="3" type="ORF">CELE_C32B5.13</name>
</gene>
<protein>
    <submittedName>
        <fullName evidence="3">Peptidase C1A papain C-terminal domain-containing protein</fullName>
    </submittedName>
</protein>
<comment type="similarity">
    <text evidence="1">Belongs to the peptidase C1 family.</text>
</comment>
<dbReference type="GO" id="GO:0051603">
    <property type="term" value="P:proteolysis involved in protein catabolic process"/>
    <property type="evidence" value="ECO:0000318"/>
    <property type="project" value="GO_Central"/>
</dbReference>
<dbReference type="AGR" id="WB:WBGene00016306"/>
<dbReference type="SMR" id="P91110"/>
<dbReference type="InterPro" id="IPR000668">
    <property type="entry name" value="Peptidase_C1A_C"/>
</dbReference>
<dbReference type="Bgee" id="WBGene00016306">
    <property type="expression patterns" value="Expressed in embryo and 1 other cell type or tissue"/>
</dbReference>
<sequence length="150" mass="16952">MYAKANNRTVLSFSEQQIIDCGNFTSPCQENILSHEFIKKNGVVTEADYPYVGKENEKCKYDENKIKLWPTNMLLVGNLPETLLKLFIKEHGPGYFRMKAPPSFFNYKTGIYSPTQEECGKATDARSLTIVGYGIEGGQNYWIVKGSFGT</sequence>
<evidence type="ECO:0000256" key="1">
    <source>
        <dbReference type="ARBA" id="ARBA00008455"/>
    </source>
</evidence>
<organism evidence="3 4">
    <name type="scientific">Caenorhabditis elegans</name>
    <dbReference type="NCBI Taxonomy" id="6239"/>
    <lineage>
        <taxon>Eukaryota</taxon>
        <taxon>Metazoa</taxon>
        <taxon>Ecdysozoa</taxon>
        <taxon>Nematoda</taxon>
        <taxon>Chromadorea</taxon>
        <taxon>Rhabditida</taxon>
        <taxon>Rhabditina</taxon>
        <taxon>Rhabditomorpha</taxon>
        <taxon>Rhabditoidea</taxon>
        <taxon>Rhabditidae</taxon>
        <taxon>Peloderinae</taxon>
        <taxon>Caenorhabditis</taxon>
    </lineage>
</organism>
<dbReference type="PhylomeDB" id="P91110"/>
<dbReference type="Reactome" id="R-CEL-114608">
    <property type="pathway name" value="Platelet degranulation"/>
</dbReference>
<dbReference type="OrthoDB" id="190265at2759"/>
<dbReference type="WormBase" id="C32B5.13">
    <property type="protein sequence ID" value="CE08521"/>
    <property type="gene ID" value="WBGene00016306"/>
</dbReference>
<evidence type="ECO:0000313" key="4">
    <source>
        <dbReference type="Proteomes" id="UP000001940"/>
    </source>
</evidence>
<accession>P91110</accession>
<evidence type="ECO:0000313" key="5">
    <source>
        <dbReference type="WormBase" id="C32B5.13"/>
    </source>
</evidence>
<dbReference type="GO" id="GO:0004197">
    <property type="term" value="F:cysteine-type endopeptidase activity"/>
    <property type="evidence" value="ECO:0000318"/>
    <property type="project" value="GO_Central"/>
</dbReference>
<dbReference type="GO" id="GO:0005615">
    <property type="term" value="C:extracellular space"/>
    <property type="evidence" value="ECO:0000318"/>
    <property type="project" value="GO_Central"/>
</dbReference>
<dbReference type="PIR" id="T25581">
    <property type="entry name" value="T25581"/>
</dbReference>
<dbReference type="FunCoup" id="P91110">
    <property type="interactions" value="4"/>
</dbReference>
<proteinExistence type="inferred from homology"/>
<dbReference type="InterPro" id="IPR038765">
    <property type="entry name" value="Papain-like_cys_pep_sf"/>
</dbReference>
<dbReference type="UCSC" id="C32B5.13">
    <property type="organism name" value="c. elegans"/>
</dbReference>
<dbReference type="KEGG" id="cel:CELE_C32B5.13"/>
<dbReference type="SUPFAM" id="SSF54001">
    <property type="entry name" value="Cysteine proteinases"/>
    <property type="match status" value="1"/>
</dbReference>
<dbReference type="InterPro" id="IPR013128">
    <property type="entry name" value="Peptidase_C1A"/>
</dbReference>
<dbReference type="eggNOG" id="KOG1543">
    <property type="taxonomic scope" value="Eukaryota"/>
</dbReference>
<dbReference type="GeneID" id="183116"/>
<dbReference type="PaxDb" id="6239-C32B5.13"/>
<dbReference type="Proteomes" id="UP000001940">
    <property type="component" value="Chromosome II"/>
</dbReference>
<dbReference type="SMART" id="SM00645">
    <property type="entry name" value="Pept_C1"/>
    <property type="match status" value="1"/>
</dbReference>
<dbReference type="HOGENOM" id="CLU_012184_8_1_1"/>
<evidence type="ECO:0000313" key="3">
    <source>
        <dbReference type="EMBL" id="CCD66354.1"/>
    </source>
</evidence>
<keyword evidence="4" id="KW-1185">Reference proteome</keyword>
<dbReference type="PANTHER" id="PTHR12411">
    <property type="entry name" value="CYSTEINE PROTEASE FAMILY C1-RELATED"/>
    <property type="match status" value="1"/>
</dbReference>
<dbReference type="AlphaFoldDB" id="P91110"/>